<reference evidence="1" key="1">
    <citation type="submission" date="2015-05" db="UniProtKB">
        <authorList>
            <consortium name="EnsemblMetazoa"/>
        </authorList>
    </citation>
    <scope>IDENTIFICATION</scope>
</reference>
<dbReference type="SUPFAM" id="SSF56235">
    <property type="entry name" value="N-terminal nucleophile aminohydrolases (Ntn hydrolases)"/>
    <property type="match status" value="1"/>
</dbReference>
<dbReference type="EnsemblMetazoa" id="RPRC005236-RA">
    <property type="protein sequence ID" value="RPRC005236-PA"/>
    <property type="gene ID" value="RPRC005236"/>
</dbReference>
<dbReference type="eggNOG" id="KOG2410">
    <property type="taxonomic scope" value="Eukaryota"/>
</dbReference>
<evidence type="ECO:0000313" key="2">
    <source>
        <dbReference type="Proteomes" id="UP000015103"/>
    </source>
</evidence>
<keyword evidence="2" id="KW-1185">Reference proteome</keyword>
<dbReference type="InterPro" id="IPR029055">
    <property type="entry name" value="Ntn_hydrolases_N"/>
</dbReference>
<dbReference type="Pfam" id="PF01019">
    <property type="entry name" value="G_glu_transpept"/>
    <property type="match status" value="1"/>
</dbReference>
<dbReference type="InParanoid" id="T1HMG2"/>
<dbReference type="InterPro" id="IPR043137">
    <property type="entry name" value="GGT_ssub_C"/>
</dbReference>
<dbReference type="VEuPathDB" id="VectorBase:RPRC005236"/>
<dbReference type="Proteomes" id="UP000015103">
    <property type="component" value="Unassembled WGS sequence"/>
</dbReference>
<name>T1HMG2_RHOPR</name>
<dbReference type="HOGENOM" id="CLU_2906875_0_0_1"/>
<protein>
    <submittedName>
        <fullName evidence="1">Uncharacterized protein</fullName>
    </submittedName>
</protein>
<sequence length="62" mass="7044">MPMHISYEYGVLQQTIDRLEQLGHETHRYRERGSIICAVARDGGKVYGNADFRKGGDVYGID</sequence>
<proteinExistence type="predicted"/>
<dbReference type="STRING" id="13249.T1HMG2"/>
<organism evidence="1 2">
    <name type="scientific">Rhodnius prolixus</name>
    <name type="common">Triatomid bug</name>
    <dbReference type="NCBI Taxonomy" id="13249"/>
    <lineage>
        <taxon>Eukaryota</taxon>
        <taxon>Metazoa</taxon>
        <taxon>Ecdysozoa</taxon>
        <taxon>Arthropoda</taxon>
        <taxon>Hexapoda</taxon>
        <taxon>Insecta</taxon>
        <taxon>Pterygota</taxon>
        <taxon>Neoptera</taxon>
        <taxon>Paraneoptera</taxon>
        <taxon>Hemiptera</taxon>
        <taxon>Heteroptera</taxon>
        <taxon>Panheteroptera</taxon>
        <taxon>Cimicomorpha</taxon>
        <taxon>Reduviidae</taxon>
        <taxon>Triatominae</taxon>
        <taxon>Rhodnius</taxon>
    </lineage>
</organism>
<dbReference type="Gene3D" id="3.60.20.40">
    <property type="match status" value="1"/>
</dbReference>
<dbReference type="AlphaFoldDB" id="T1HMG2"/>
<accession>T1HMG2</accession>
<dbReference type="EMBL" id="ACPB03023598">
    <property type="status" value="NOT_ANNOTATED_CDS"/>
    <property type="molecule type" value="Genomic_DNA"/>
</dbReference>
<evidence type="ECO:0000313" key="1">
    <source>
        <dbReference type="EnsemblMetazoa" id="RPRC005236-PA"/>
    </source>
</evidence>